<dbReference type="SMART" id="SM00530">
    <property type="entry name" value="HTH_XRE"/>
    <property type="match status" value="1"/>
</dbReference>
<evidence type="ECO:0000259" key="1">
    <source>
        <dbReference type="PROSITE" id="PS50943"/>
    </source>
</evidence>
<reference evidence="2" key="2">
    <citation type="journal article" date="2021" name="PeerJ">
        <title>Extensive microbial diversity within the chicken gut microbiome revealed by metagenomics and culture.</title>
        <authorList>
            <person name="Gilroy R."/>
            <person name="Ravi A."/>
            <person name="Getino M."/>
            <person name="Pursley I."/>
            <person name="Horton D.L."/>
            <person name="Alikhan N.F."/>
            <person name="Baker D."/>
            <person name="Gharbi K."/>
            <person name="Hall N."/>
            <person name="Watson M."/>
            <person name="Adriaenssens E.M."/>
            <person name="Foster-Nyarko E."/>
            <person name="Jarju S."/>
            <person name="Secka A."/>
            <person name="Antonio M."/>
            <person name="Oren A."/>
            <person name="Chaudhuri R.R."/>
            <person name="La Ragione R."/>
            <person name="Hildebrand F."/>
            <person name="Pallen M.J."/>
        </authorList>
    </citation>
    <scope>NUCLEOTIDE SEQUENCE</scope>
    <source>
        <strain evidence="2">35461</strain>
    </source>
</reference>
<dbReference type="InterPro" id="IPR001387">
    <property type="entry name" value="Cro/C1-type_HTH"/>
</dbReference>
<comment type="caution">
    <text evidence="2">The sequence shown here is derived from an EMBL/GenBank/DDBJ whole genome shotgun (WGS) entry which is preliminary data.</text>
</comment>
<gene>
    <name evidence="2" type="ORF">IAC79_06425</name>
</gene>
<dbReference type="GO" id="GO:0003677">
    <property type="term" value="F:DNA binding"/>
    <property type="evidence" value="ECO:0007669"/>
    <property type="project" value="InterPro"/>
</dbReference>
<feature type="domain" description="HTH cro/C1-type" evidence="1">
    <location>
        <begin position="49"/>
        <end position="81"/>
    </location>
</feature>
<dbReference type="AlphaFoldDB" id="A0A9D1NPE4"/>
<dbReference type="InterPro" id="IPR010982">
    <property type="entry name" value="Lambda_DNA-bd_dom_sf"/>
</dbReference>
<accession>A0A9D1NPE4</accession>
<dbReference type="EMBL" id="DVOR01000210">
    <property type="protein sequence ID" value="HIV09729.1"/>
    <property type="molecule type" value="Genomic_DNA"/>
</dbReference>
<dbReference type="CDD" id="cd00093">
    <property type="entry name" value="HTH_XRE"/>
    <property type="match status" value="1"/>
</dbReference>
<reference evidence="2" key="1">
    <citation type="submission" date="2020-10" db="EMBL/GenBank/DDBJ databases">
        <authorList>
            <person name="Gilroy R."/>
        </authorList>
    </citation>
    <scope>NUCLEOTIDE SEQUENCE</scope>
    <source>
        <strain evidence="2">35461</strain>
    </source>
</reference>
<organism evidence="2 3">
    <name type="scientific">Candidatus Spyradenecus faecavium</name>
    <dbReference type="NCBI Taxonomy" id="2840947"/>
    <lineage>
        <taxon>Bacteria</taxon>
        <taxon>Pseudomonadati</taxon>
        <taxon>Lentisphaerota</taxon>
        <taxon>Lentisphaeria</taxon>
        <taxon>Lentisphaerales</taxon>
        <taxon>Lentisphaeraceae</taxon>
        <taxon>Lentisphaeraceae incertae sedis</taxon>
        <taxon>Candidatus Spyradenecus</taxon>
    </lineage>
</organism>
<dbReference type="Proteomes" id="UP000886845">
    <property type="component" value="Unassembled WGS sequence"/>
</dbReference>
<dbReference type="Pfam" id="PF13560">
    <property type="entry name" value="HTH_31"/>
    <property type="match status" value="1"/>
</dbReference>
<proteinExistence type="predicted"/>
<dbReference type="PROSITE" id="PS50943">
    <property type="entry name" value="HTH_CROC1"/>
    <property type="match status" value="1"/>
</dbReference>
<evidence type="ECO:0000313" key="2">
    <source>
        <dbReference type="EMBL" id="HIV09729.1"/>
    </source>
</evidence>
<protein>
    <submittedName>
        <fullName evidence="2">XRE family transcriptional regulator</fullName>
    </submittedName>
</protein>
<evidence type="ECO:0000313" key="3">
    <source>
        <dbReference type="Proteomes" id="UP000886845"/>
    </source>
</evidence>
<dbReference type="SUPFAM" id="SSF47413">
    <property type="entry name" value="lambda repressor-like DNA-binding domains"/>
    <property type="match status" value="1"/>
</dbReference>
<sequence>MKKDAKSYEALCRESDAFRAEWEAKAKANPDYEAIAAEVNAGIDAAFAMERARKEAGLTQAQVAERMGTTQSSVARMLKGRLTLASFARYLAACGKRAEITIHQL</sequence>
<dbReference type="Gene3D" id="1.10.260.40">
    <property type="entry name" value="lambda repressor-like DNA-binding domains"/>
    <property type="match status" value="1"/>
</dbReference>
<name>A0A9D1NPE4_9BACT</name>